<feature type="transmembrane region" description="Helical" evidence="1">
    <location>
        <begin position="40"/>
        <end position="61"/>
    </location>
</feature>
<evidence type="ECO:0000313" key="3">
    <source>
        <dbReference type="EMBL" id="BAA29871.1"/>
    </source>
</evidence>
<dbReference type="KEGG" id="pho:PH0779"/>
<dbReference type="STRING" id="70601.gene:9377728"/>
<evidence type="ECO:0000313" key="4">
    <source>
        <dbReference type="Proteomes" id="UP000000752"/>
    </source>
</evidence>
<feature type="domain" description="Protein-glutamine gamma-glutamyltransferase-like C-terminal" evidence="2">
    <location>
        <begin position="198"/>
        <end position="261"/>
    </location>
</feature>
<feature type="transmembrane region" description="Helical" evidence="1">
    <location>
        <begin position="73"/>
        <end position="97"/>
    </location>
</feature>
<dbReference type="Proteomes" id="UP000000752">
    <property type="component" value="Chromosome"/>
</dbReference>
<keyword evidence="1" id="KW-0472">Membrane</keyword>
<keyword evidence="4" id="KW-1185">Reference proteome</keyword>
<accession>O58481</accession>
<dbReference type="InterPro" id="IPR025403">
    <property type="entry name" value="TgpA-like_C"/>
</dbReference>
<evidence type="ECO:0000259" key="2">
    <source>
        <dbReference type="Pfam" id="PF13559"/>
    </source>
</evidence>
<keyword evidence="1" id="KW-1133">Transmembrane helix</keyword>
<feature type="transmembrane region" description="Helical" evidence="1">
    <location>
        <begin position="136"/>
        <end position="157"/>
    </location>
</feature>
<dbReference type="AlphaFoldDB" id="O58481"/>
<dbReference type="Pfam" id="PF13559">
    <property type="entry name" value="DUF4129"/>
    <property type="match status" value="1"/>
</dbReference>
<dbReference type="EnsemblBacteria" id="BAA29871">
    <property type="protein sequence ID" value="BAA29871"/>
    <property type="gene ID" value="BAA29871"/>
</dbReference>
<dbReference type="PIR" id="E71126">
    <property type="entry name" value="E71126"/>
</dbReference>
<organism evidence="3 4">
    <name type="scientific">Pyrococcus horikoshii (strain ATCC 700860 / DSM 12428 / JCM 9974 / NBRC 100139 / OT-3)</name>
    <dbReference type="NCBI Taxonomy" id="70601"/>
    <lineage>
        <taxon>Archaea</taxon>
        <taxon>Methanobacteriati</taxon>
        <taxon>Methanobacteriota</taxon>
        <taxon>Thermococci</taxon>
        <taxon>Thermococcales</taxon>
        <taxon>Thermococcaceae</taxon>
        <taxon>Pyrococcus</taxon>
    </lineage>
</organism>
<sequence>MSPVKLKILITFIGILFILGLMLGAEFNNKSGSERILELFLTLFIFGYIFIAMLFLLLAILNMEKIKGRHSKAGPLGNIILIVVSSLMLATYFLVIIKLLPHLGRVKEIANTSQIPPQNPLVIPSTFTRKGTELGLAFYVPVIIFMIALFLLSVSASKSISTIAEKRRIKKELQKFDASLEERGIDMFSNPREAVIELYKKAVLWLEVLGIPYRESWTHWEHASKVTYKRKAYVELAKLFEKAKYAPEKVTINDAERAYKLYMVIKGEE</sequence>
<dbReference type="EMBL" id="BA000001">
    <property type="protein sequence ID" value="BAA29871.1"/>
    <property type="molecule type" value="Genomic_DNA"/>
</dbReference>
<proteinExistence type="predicted"/>
<dbReference type="eggNOG" id="arCOG05832">
    <property type="taxonomic scope" value="Archaea"/>
</dbReference>
<evidence type="ECO:0000256" key="1">
    <source>
        <dbReference type="SAM" id="Phobius"/>
    </source>
</evidence>
<keyword evidence="1" id="KW-0812">Transmembrane</keyword>
<gene>
    <name evidence="3" type="ordered locus">PH0779</name>
</gene>
<reference evidence="3 4" key="1">
    <citation type="journal article" date="1998" name="DNA Res.">
        <title>Complete sequence and gene organization of the genome of a hyper-thermophilic archaebacterium, Pyrococcus horikoshii OT3.</title>
        <authorList>
            <person name="Kawarabayasi Y."/>
            <person name="Sawada M."/>
            <person name="Horikawa H."/>
            <person name="Haikawa Y."/>
            <person name="Hino Y."/>
            <person name="Yamamoto S."/>
            <person name="Sekine M."/>
            <person name="Baba S."/>
            <person name="Kosugi H."/>
            <person name="Hosoyama A."/>
            <person name="Nagai Y."/>
            <person name="Sakai M."/>
            <person name="Ogura K."/>
            <person name="Otuka R."/>
            <person name="Nakazawa H."/>
            <person name="Takamiya M."/>
            <person name="Ohfuku Y."/>
            <person name="Funahashi T."/>
            <person name="Tanaka T."/>
            <person name="Kudoh Y."/>
            <person name="Yamazaki J."/>
            <person name="Kushida N."/>
            <person name="Oguchi A."/>
            <person name="Aoki K."/>
            <person name="Nakamura Y."/>
            <person name="Robb T.F."/>
            <person name="Horikoshi K."/>
            <person name="Masuchi Y."/>
            <person name="Shizuya H."/>
            <person name="Kikuchi H."/>
        </authorList>
    </citation>
    <scope>NUCLEOTIDE SEQUENCE [LARGE SCALE GENOMIC DNA]</scope>
    <source>
        <strain evidence="4">ATCC 700860 / DSM 12428 / JCM 9974 / NBRC 100139 / OT-3</strain>
    </source>
</reference>
<name>O58481_PYRHO</name>
<protein>
    <recommendedName>
        <fullName evidence="2">Protein-glutamine gamma-glutamyltransferase-like C-terminal domain-containing protein</fullName>
    </recommendedName>
</protein>